<evidence type="ECO:0000313" key="3">
    <source>
        <dbReference type="Proteomes" id="UP001165065"/>
    </source>
</evidence>
<dbReference type="PANTHER" id="PTHR17985:SF8">
    <property type="entry name" value="TRANSPORT AND GOLGI ORGANIZATION PROTEIN 2 HOMOLOG"/>
    <property type="match status" value="1"/>
</dbReference>
<keyword evidence="1" id="KW-0472">Membrane</keyword>
<dbReference type="AlphaFoldDB" id="A0A9W7GCY6"/>
<name>A0A9W7GCY6_9STRA</name>
<keyword evidence="3" id="KW-1185">Reference proteome</keyword>
<feature type="transmembrane region" description="Helical" evidence="1">
    <location>
        <begin position="186"/>
        <end position="212"/>
    </location>
</feature>
<dbReference type="OrthoDB" id="191601at2759"/>
<reference evidence="3" key="1">
    <citation type="journal article" date="2023" name="Commun. Biol.">
        <title>Genome analysis of Parmales, the sister group of diatoms, reveals the evolutionary specialization of diatoms from phago-mixotrophs to photoautotrophs.</title>
        <authorList>
            <person name="Ban H."/>
            <person name="Sato S."/>
            <person name="Yoshikawa S."/>
            <person name="Yamada K."/>
            <person name="Nakamura Y."/>
            <person name="Ichinomiya M."/>
            <person name="Sato N."/>
            <person name="Blanc-Mathieu R."/>
            <person name="Endo H."/>
            <person name="Kuwata A."/>
            <person name="Ogata H."/>
        </authorList>
    </citation>
    <scope>NUCLEOTIDE SEQUENCE [LARGE SCALE GENOMIC DNA]</scope>
</reference>
<sequence>MCIMFLYLGDKAYGDCESVVVAHNRDEFISRPTTPLLKTKLSTFKTSLHPPPQSSINSLNAYRKDPKPSNMYSRDDGTEWEGWCQSDDVVVGARDEKEKGTWFLTSGSKYCLITNVRRPYSLLSILDTPVFLSYVCLALSILFLLLYAVQVARVRGRVGEEMDERENLAYEILLIHAPKLSRYHHIIAALVDPDAFVLLLPALAMAGIWRAAGKEKGHFSRGHITTSFVGGGVSAEVYAQLFVRHMRGSRFKPFNAIFGDEDGAVFVSNRGRLVGGKDKGDGEGYMEVRRLEKGKVYGLSNGGLDEEWGKVERGRKIFEDLLRRELGSYGGGEGNGRGEGVEMMVEECMGDTEACRPAVTGCGDDMERWMGRVRIPVGRAGWKGEGGGEIYGTRTTTVMVRGWGEGWGKTGTEVWEKDWVDGKVRRAGAGQEIKEGYE</sequence>
<keyword evidence="1" id="KW-1133">Transmembrane helix</keyword>
<proteinExistence type="predicted"/>
<gene>
    <name evidence="2" type="ORF">TrCOL_g7926</name>
</gene>
<keyword evidence="1" id="KW-0812">Transmembrane</keyword>
<evidence type="ECO:0000313" key="2">
    <source>
        <dbReference type="EMBL" id="GMI41890.1"/>
    </source>
</evidence>
<dbReference type="InterPro" id="IPR008551">
    <property type="entry name" value="TANGO2"/>
</dbReference>
<organism evidence="2 3">
    <name type="scientific">Triparma columacea</name>
    <dbReference type="NCBI Taxonomy" id="722753"/>
    <lineage>
        <taxon>Eukaryota</taxon>
        <taxon>Sar</taxon>
        <taxon>Stramenopiles</taxon>
        <taxon>Ochrophyta</taxon>
        <taxon>Bolidophyceae</taxon>
        <taxon>Parmales</taxon>
        <taxon>Triparmaceae</taxon>
        <taxon>Triparma</taxon>
    </lineage>
</organism>
<protein>
    <recommendedName>
        <fullName evidence="4">NRDE protein-domain-containing protein</fullName>
    </recommendedName>
</protein>
<dbReference type="Proteomes" id="UP001165065">
    <property type="component" value="Unassembled WGS sequence"/>
</dbReference>
<feature type="transmembrane region" description="Helical" evidence="1">
    <location>
        <begin position="131"/>
        <end position="149"/>
    </location>
</feature>
<dbReference type="PANTHER" id="PTHR17985">
    <property type="entry name" value="SER/THR-RICH PROTEIN T10 IN DGCR REGION"/>
    <property type="match status" value="1"/>
</dbReference>
<comment type="caution">
    <text evidence="2">The sequence shown here is derived from an EMBL/GenBank/DDBJ whole genome shotgun (WGS) entry which is preliminary data.</text>
</comment>
<accession>A0A9W7GCY6</accession>
<dbReference type="Pfam" id="PF05742">
    <property type="entry name" value="TANGO2"/>
    <property type="match status" value="1"/>
</dbReference>
<evidence type="ECO:0008006" key="4">
    <source>
        <dbReference type="Google" id="ProtNLM"/>
    </source>
</evidence>
<dbReference type="EMBL" id="BRYA01000160">
    <property type="protein sequence ID" value="GMI41890.1"/>
    <property type="molecule type" value="Genomic_DNA"/>
</dbReference>
<evidence type="ECO:0000256" key="1">
    <source>
        <dbReference type="SAM" id="Phobius"/>
    </source>
</evidence>